<evidence type="ECO:0000313" key="2">
    <source>
        <dbReference type="Proteomes" id="UP000239833"/>
    </source>
</evidence>
<gene>
    <name evidence="1" type="ORF">ERICIII_04242</name>
</gene>
<accession>A0A2L1U5V9</accession>
<protein>
    <submittedName>
        <fullName evidence="1">Uncharacterized protein</fullName>
    </submittedName>
</protein>
<sequence length="59" mass="6618">MKVCACYPQKAAILPSAFKKNSPKATAQVNFLYGYVTCKAPTRQIRFHCTPHFSLLTLL</sequence>
<dbReference type="EMBL" id="CP019655">
    <property type="protein sequence ID" value="AVF28306.1"/>
    <property type="molecule type" value="Genomic_DNA"/>
</dbReference>
<dbReference type="AlphaFoldDB" id="A0A2L1U5V9"/>
<reference evidence="2" key="1">
    <citation type="submission" date="2017-02" db="EMBL/GenBank/DDBJ databases">
        <title>Delineation of Paenibacillus larvae strains originating from foulbrood outbreaks.</title>
        <authorList>
            <person name="Beims H."/>
            <person name="Bunk B."/>
            <person name="Sproeer C."/>
            <person name="Mohr K.I."/>
            <person name="Pradella S."/>
            <person name="Guenther G."/>
            <person name="Rohde M."/>
            <person name="von der Ohe W."/>
            <person name="Steinert M."/>
        </authorList>
    </citation>
    <scope>NUCLEOTIDE SEQUENCE [LARGE SCALE GENOMIC DNA]</scope>
    <source>
        <strain evidence="2">Eric_III</strain>
    </source>
</reference>
<name>A0A2L1U5V9_9BACL</name>
<evidence type="ECO:0000313" key="1">
    <source>
        <dbReference type="EMBL" id="AVF28306.1"/>
    </source>
</evidence>
<organism evidence="1 2">
    <name type="scientific">Paenibacillus larvae subsp. larvae</name>
    <dbReference type="NCBI Taxonomy" id="147375"/>
    <lineage>
        <taxon>Bacteria</taxon>
        <taxon>Bacillati</taxon>
        <taxon>Bacillota</taxon>
        <taxon>Bacilli</taxon>
        <taxon>Bacillales</taxon>
        <taxon>Paenibacillaceae</taxon>
        <taxon>Paenibacillus</taxon>
    </lineage>
</organism>
<dbReference type="Proteomes" id="UP000239833">
    <property type="component" value="Chromosome"/>
</dbReference>
<proteinExistence type="predicted"/>